<dbReference type="InterPro" id="IPR011701">
    <property type="entry name" value="MFS"/>
</dbReference>
<evidence type="ECO:0000256" key="6">
    <source>
        <dbReference type="SAM" id="Phobius"/>
    </source>
</evidence>
<feature type="transmembrane region" description="Helical" evidence="6">
    <location>
        <begin position="401"/>
        <end position="424"/>
    </location>
</feature>
<evidence type="ECO:0000256" key="2">
    <source>
        <dbReference type="ARBA" id="ARBA00022692"/>
    </source>
</evidence>
<proteinExistence type="predicted"/>
<sequence length="537" mass="59142">MEGSSEPPGTVFLENGNIRSAHTYCDPIATDRIEGLNDLNGMQADADGRIALIPQPSNDPNEPLKWPVHQKALIFVIANMFTLMVYATLDVSTVTWPSLTKEFGFSDNELTTSYAVSFAGLAVGCIFFIPIAISVGRKPVYLFASFMMVLVNVGQAVFKTKTQYMVLQVLAGLAGSINDTIVQMTVYLSLIPTGYVIQSQGWRWVWWWCAILNGLVFVSIIFLFEETRYAHSAGNCFVGEETPERSAVEHNKLDVPDDSKNHEARGPPLSEPPTAGMAEEVSLQRKTYFQRVTSLGPPPDWSIRTYLRYLQRPFILFFRIPAVAFVAIQYSFVLCWVAVLATTQPLLFSAPPYNFSSVGVGNVNISPFVGALVGSIYGGPLNDYYVIWMAQRRAGKYDPELRLHMLLAPLFITPLGLFLYGISIDQGMPWIVPVVGSGLAGFGVGSVMSIIFPYVEDSYRELVAEAVVVVTCVRNGIATAAAFAVSPWLHGMGVQNMFLTAGCLCFAILLLTVPMIIWGRKARRYTAGFYTDTVASN</sequence>
<feature type="region of interest" description="Disordered" evidence="5">
    <location>
        <begin position="245"/>
        <end position="275"/>
    </location>
</feature>
<keyword evidence="3 6" id="KW-1133">Transmembrane helix</keyword>
<comment type="subcellular location">
    <subcellularLocation>
        <location evidence="1">Membrane</location>
        <topology evidence="1">Multi-pass membrane protein</topology>
    </subcellularLocation>
</comment>
<reference evidence="7" key="2">
    <citation type="submission" date="2021-02" db="EMBL/GenBank/DDBJ databases">
        <title>Aspergillus chevalieri M1 genome sequence.</title>
        <authorList>
            <person name="Kadooka C."/>
            <person name="Mori K."/>
            <person name="Futagami T."/>
        </authorList>
    </citation>
    <scope>NUCLEOTIDE SEQUENCE</scope>
    <source>
        <strain evidence="7">M1</strain>
    </source>
</reference>
<protein>
    <recommendedName>
        <fullName evidence="9">Major facilitator superfamily (MFS) profile domain-containing protein</fullName>
    </recommendedName>
</protein>
<dbReference type="PANTHER" id="PTHR23502">
    <property type="entry name" value="MAJOR FACILITATOR SUPERFAMILY"/>
    <property type="match status" value="1"/>
</dbReference>
<organism evidence="7 8">
    <name type="scientific">Aspergillus chevalieri</name>
    <name type="common">Eurotium chevalieri</name>
    <dbReference type="NCBI Taxonomy" id="182096"/>
    <lineage>
        <taxon>Eukaryota</taxon>
        <taxon>Fungi</taxon>
        <taxon>Dikarya</taxon>
        <taxon>Ascomycota</taxon>
        <taxon>Pezizomycotina</taxon>
        <taxon>Eurotiomycetes</taxon>
        <taxon>Eurotiomycetidae</taxon>
        <taxon>Eurotiales</taxon>
        <taxon>Aspergillaceae</taxon>
        <taxon>Aspergillus</taxon>
        <taxon>Aspergillus subgen. Aspergillus</taxon>
    </lineage>
</organism>
<dbReference type="PANTHER" id="PTHR23502:SF50">
    <property type="entry name" value="TRANSPORTER, PUTATIVE (AFU_ORTHOLOGUE AFUA_5G00430)-RELATED"/>
    <property type="match status" value="1"/>
</dbReference>
<evidence type="ECO:0008006" key="9">
    <source>
        <dbReference type="Google" id="ProtNLM"/>
    </source>
</evidence>
<feature type="transmembrane region" description="Helical" evidence="6">
    <location>
        <begin position="114"/>
        <end position="133"/>
    </location>
</feature>
<feature type="transmembrane region" description="Helical" evidence="6">
    <location>
        <begin position="462"/>
        <end position="485"/>
    </location>
</feature>
<gene>
    <name evidence="7" type="ORF">ACHE_11017A</name>
</gene>
<feature type="transmembrane region" description="Helical" evidence="6">
    <location>
        <begin position="430"/>
        <end position="455"/>
    </location>
</feature>
<feature type="transmembrane region" description="Helical" evidence="6">
    <location>
        <begin position="140"/>
        <end position="158"/>
    </location>
</feature>
<dbReference type="AlphaFoldDB" id="A0A7R7ZIG0"/>
<accession>A0A7R7ZIG0</accession>
<evidence type="ECO:0000256" key="3">
    <source>
        <dbReference type="ARBA" id="ARBA00022989"/>
    </source>
</evidence>
<dbReference type="SUPFAM" id="SSF103473">
    <property type="entry name" value="MFS general substrate transporter"/>
    <property type="match status" value="1"/>
</dbReference>
<dbReference type="RefSeq" id="XP_043132137.1">
    <property type="nucleotide sequence ID" value="XM_043275377.1"/>
</dbReference>
<feature type="transmembrane region" description="Helical" evidence="6">
    <location>
        <begin position="314"/>
        <end position="339"/>
    </location>
</feature>
<feature type="transmembrane region" description="Helical" evidence="6">
    <location>
        <begin position="359"/>
        <end position="380"/>
    </location>
</feature>
<feature type="transmembrane region" description="Helical" evidence="6">
    <location>
        <begin position="497"/>
        <end position="518"/>
    </location>
</feature>
<dbReference type="KEGG" id="ache:ACHE_11017A"/>
<evidence type="ECO:0000256" key="5">
    <source>
        <dbReference type="SAM" id="MobiDB-lite"/>
    </source>
</evidence>
<dbReference type="InterPro" id="IPR005828">
    <property type="entry name" value="MFS_sugar_transport-like"/>
</dbReference>
<dbReference type="Pfam" id="PF07690">
    <property type="entry name" value="MFS_1"/>
    <property type="match status" value="1"/>
</dbReference>
<feature type="transmembrane region" description="Helical" evidence="6">
    <location>
        <begin position="72"/>
        <end position="94"/>
    </location>
</feature>
<keyword evidence="4 6" id="KW-0472">Membrane</keyword>
<dbReference type="InterPro" id="IPR036259">
    <property type="entry name" value="MFS_trans_sf"/>
</dbReference>
<evidence type="ECO:0000313" key="7">
    <source>
        <dbReference type="EMBL" id="BCR83615.1"/>
    </source>
</evidence>
<dbReference type="Proteomes" id="UP000637239">
    <property type="component" value="Chromosome 1"/>
</dbReference>
<feature type="compositionally biased region" description="Basic and acidic residues" evidence="5">
    <location>
        <begin position="245"/>
        <end position="265"/>
    </location>
</feature>
<dbReference type="Pfam" id="PF00083">
    <property type="entry name" value="Sugar_tr"/>
    <property type="match status" value="1"/>
</dbReference>
<reference evidence="7" key="1">
    <citation type="submission" date="2021-01" db="EMBL/GenBank/DDBJ databases">
        <authorList>
            <consortium name="Aspergillus chevalieri M1 genome sequencing consortium"/>
            <person name="Kazuki M."/>
            <person name="Futagami T."/>
        </authorList>
    </citation>
    <scope>NUCLEOTIDE SEQUENCE</scope>
    <source>
        <strain evidence="7">M1</strain>
    </source>
</reference>
<dbReference type="GO" id="GO:0005886">
    <property type="term" value="C:plasma membrane"/>
    <property type="evidence" value="ECO:0007669"/>
    <property type="project" value="TreeGrafter"/>
</dbReference>
<dbReference type="GeneID" id="66977974"/>
<name>A0A7R7ZIG0_ASPCH</name>
<feature type="transmembrane region" description="Helical" evidence="6">
    <location>
        <begin position="205"/>
        <end position="224"/>
    </location>
</feature>
<evidence type="ECO:0000256" key="1">
    <source>
        <dbReference type="ARBA" id="ARBA00004141"/>
    </source>
</evidence>
<evidence type="ECO:0000256" key="4">
    <source>
        <dbReference type="ARBA" id="ARBA00023136"/>
    </source>
</evidence>
<dbReference type="GO" id="GO:0022857">
    <property type="term" value="F:transmembrane transporter activity"/>
    <property type="evidence" value="ECO:0007669"/>
    <property type="project" value="InterPro"/>
</dbReference>
<dbReference type="Gene3D" id="1.20.1250.20">
    <property type="entry name" value="MFS general substrate transporter like domains"/>
    <property type="match status" value="1"/>
</dbReference>
<evidence type="ECO:0000313" key="8">
    <source>
        <dbReference type="Proteomes" id="UP000637239"/>
    </source>
</evidence>
<dbReference type="EMBL" id="AP024416">
    <property type="protein sequence ID" value="BCR83615.1"/>
    <property type="molecule type" value="Genomic_DNA"/>
</dbReference>
<keyword evidence="2 6" id="KW-0812">Transmembrane</keyword>
<keyword evidence="8" id="KW-1185">Reference proteome</keyword>